<keyword evidence="4" id="KW-0804">Transcription</keyword>
<keyword evidence="2" id="KW-0805">Transcription regulation</keyword>
<sequence>MEQDMELIKQTLSGNEEAFAKIIDRYKGYIFAVILNFIKEHDEAENIAQEVFLQIYISLPEYKTQNFKGWIGKIAANKSIDWKRKNINKHREKTIDNIENIVNVEELVFYKTPEDILIQKESREKIHRLCEDIPDIYKDVIIKFYFQEKSYEDIAREECTTTKTIASRLYRGRNMLKKKWREENETL</sequence>
<dbReference type="InterPro" id="IPR013249">
    <property type="entry name" value="RNA_pol_sigma70_r4_t2"/>
</dbReference>
<dbReference type="PANTHER" id="PTHR43133:SF60">
    <property type="entry name" value="RNA POLYMERASE SIGMA FACTOR SIGV"/>
    <property type="match status" value="1"/>
</dbReference>
<dbReference type="Pfam" id="PF08281">
    <property type="entry name" value="Sigma70_r4_2"/>
    <property type="match status" value="1"/>
</dbReference>
<reference evidence="7 8" key="1">
    <citation type="submission" date="2016-11" db="EMBL/GenBank/DDBJ databases">
        <authorList>
            <person name="Jaros S."/>
            <person name="Januszkiewicz K."/>
            <person name="Wedrychowicz H."/>
        </authorList>
    </citation>
    <scope>NUCLEOTIDE SEQUENCE [LARGE SCALE GENOMIC DNA]</scope>
    <source>
        <strain evidence="7 8">DSM 13106</strain>
    </source>
</reference>
<evidence type="ECO:0000259" key="5">
    <source>
        <dbReference type="Pfam" id="PF04542"/>
    </source>
</evidence>
<dbReference type="InterPro" id="IPR039425">
    <property type="entry name" value="RNA_pol_sigma-70-like"/>
</dbReference>
<protein>
    <submittedName>
        <fullName evidence="7">RNA polymerase sigma factor, sigma-70 family</fullName>
    </submittedName>
</protein>
<feature type="domain" description="RNA polymerase sigma-70 region 2" evidence="5">
    <location>
        <begin position="23"/>
        <end position="86"/>
    </location>
</feature>
<gene>
    <name evidence="7" type="ORF">SAMN02745180_00125</name>
</gene>
<feature type="domain" description="RNA polymerase sigma factor 70 region 4 type 2" evidence="6">
    <location>
        <begin position="124"/>
        <end position="175"/>
    </location>
</feature>
<proteinExistence type="inferred from homology"/>
<dbReference type="OrthoDB" id="9784984at2"/>
<comment type="similarity">
    <text evidence="1">Belongs to the sigma-70 factor family. ECF subfamily.</text>
</comment>
<evidence type="ECO:0000313" key="7">
    <source>
        <dbReference type="EMBL" id="SHH35806.1"/>
    </source>
</evidence>
<name>A0A1M5SBC8_9FIRM</name>
<accession>A0A1M5SBC8</accession>
<dbReference type="Gene3D" id="1.10.10.10">
    <property type="entry name" value="Winged helix-like DNA-binding domain superfamily/Winged helix DNA-binding domain"/>
    <property type="match status" value="1"/>
</dbReference>
<dbReference type="Pfam" id="PF04542">
    <property type="entry name" value="Sigma70_r2"/>
    <property type="match status" value="1"/>
</dbReference>
<dbReference type="InterPro" id="IPR036388">
    <property type="entry name" value="WH-like_DNA-bd_sf"/>
</dbReference>
<dbReference type="SUPFAM" id="SSF88946">
    <property type="entry name" value="Sigma2 domain of RNA polymerase sigma factors"/>
    <property type="match status" value="1"/>
</dbReference>
<dbReference type="SUPFAM" id="SSF88659">
    <property type="entry name" value="Sigma3 and sigma4 domains of RNA polymerase sigma factors"/>
    <property type="match status" value="1"/>
</dbReference>
<dbReference type="NCBIfam" id="TIGR02937">
    <property type="entry name" value="sigma70-ECF"/>
    <property type="match status" value="1"/>
</dbReference>
<evidence type="ECO:0000256" key="2">
    <source>
        <dbReference type="ARBA" id="ARBA00023015"/>
    </source>
</evidence>
<dbReference type="GO" id="GO:0003677">
    <property type="term" value="F:DNA binding"/>
    <property type="evidence" value="ECO:0007669"/>
    <property type="project" value="InterPro"/>
</dbReference>
<dbReference type="Proteomes" id="UP000184389">
    <property type="component" value="Unassembled WGS sequence"/>
</dbReference>
<keyword evidence="3" id="KW-0731">Sigma factor</keyword>
<dbReference type="PANTHER" id="PTHR43133">
    <property type="entry name" value="RNA POLYMERASE ECF-TYPE SIGMA FACTO"/>
    <property type="match status" value="1"/>
</dbReference>
<dbReference type="GO" id="GO:0006352">
    <property type="term" value="P:DNA-templated transcription initiation"/>
    <property type="evidence" value="ECO:0007669"/>
    <property type="project" value="InterPro"/>
</dbReference>
<dbReference type="GO" id="GO:0016987">
    <property type="term" value="F:sigma factor activity"/>
    <property type="evidence" value="ECO:0007669"/>
    <property type="project" value="UniProtKB-KW"/>
</dbReference>
<dbReference type="RefSeq" id="WP_084604077.1">
    <property type="nucleotide sequence ID" value="NZ_FQXR01000002.1"/>
</dbReference>
<dbReference type="AlphaFoldDB" id="A0A1M5SBC8"/>
<keyword evidence="8" id="KW-1185">Reference proteome</keyword>
<evidence type="ECO:0000313" key="8">
    <source>
        <dbReference type="Proteomes" id="UP000184389"/>
    </source>
</evidence>
<dbReference type="EMBL" id="FQXR01000002">
    <property type="protein sequence ID" value="SHH35806.1"/>
    <property type="molecule type" value="Genomic_DNA"/>
</dbReference>
<evidence type="ECO:0000256" key="1">
    <source>
        <dbReference type="ARBA" id="ARBA00010641"/>
    </source>
</evidence>
<evidence type="ECO:0000256" key="3">
    <source>
        <dbReference type="ARBA" id="ARBA00023082"/>
    </source>
</evidence>
<dbReference type="InterPro" id="IPR014284">
    <property type="entry name" value="RNA_pol_sigma-70_dom"/>
</dbReference>
<evidence type="ECO:0000259" key="6">
    <source>
        <dbReference type="Pfam" id="PF08281"/>
    </source>
</evidence>
<dbReference type="STRING" id="1123281.SAMN02745180_00125"/>
<dbReference type="InterPro" id="IPR013324">
    <property type="entry name" value="RNA_pol_sigma_r3/r4-like"/>
</dbReference>
<evidence type="ECO:0000256" key="4">
    <source>
        <dbReference type="ARBA" id="ARBA00023163"/>
    </source>
</evidence>
<dbReference type="InterPro" id="IPR013325">
    <property type="entry name" value="RNA_pol_sigma_r2"/>
</dbReference>
<organism evidence="7 8">
    <name type="scientific">Sporanaerobacter acetigenes DSM 13106</name>
    <dbReference type="NCBI Taxonomy" id="1123281"/>
    <lineage>
        <taxon>Bacteria</taxon>
        <taxon>Bacillati</taxon>
        <taxon>Bacillota</taxon>
        <taxon>Tissierellia</taxon>
        <taxon>Tissierellales</taxon>
        <taxon>Sporanaerobacteraceae</taxon>
        <taxon>Sporanaerobacter</taxon>
    </lineage>
</organism>
<dbReference type="InterPro" id="IPR007627">
    <property type="entry name" value="RNA_pol_sigma70_r2"/>
</dbReference>
<dbReference type="Gene3D" id="1.10.1740.10">
    <property type="match status" value="1"/>
</dbReference>